<dbReference type="AlphaFoldDB" id="A0A1V6RIZ3"/>
<organism evidence="1 2">
    <name type="scientific">Penicillium solitum</name>
    <dbReference type="NCBI Taxonomy" id="60172"/>
    <lineage>
        <taxon>Eukaryota</taxon>
        <taxon>Fungi</taxon>
        <taxon>Dikarya</taxon>
        <taxon>Ascomycota</taxon>
        <taxon>Pezizomycotina</taxon>
        <taxon>Eurotiomycetes</taxon>
        <taxon>Eurotiomycetidae</taxon>
        <taxon>Eurotiales</taxon>
        <taxon>Aspergillaceae</taxon>
        <taxon>Penicillium</taxon>
    </lineage>
</organism>
<sequence>MSLLPQFQYVGIEEENGDDEPTGFAAMELGVEDDGY</sequence>
<gene>
    <name evidence="1" type="ORF">PENSOL_c004G04795</name>
</gene>
<proteinExistence type="predicted"/>
<dbReference type="Proteomes" id="UP000191612">
    <property type="component" value="Unassembled WGS sequence"/>
</dbReference>
<accession>A0A1V6RIZ3</accession>
<dbReference type="EMBL" id="MDYO01000004">
    <property type="protein sequence ID" value="OQE01363.1"/>
    <property type="molecule type" value="Genomic_DNA"/>
</dbReference>
<protein>
    <submittedName>
        <fullName evidence="1">Uncharacterized protein</fullName>
    </submittedName>
</protein>
<evidence type="ECO:0000313" key="2">
    <source>
        <dbReference type="Proteomes" id="UP000191612"/>
    </source>
</evidence>
<name>A0A1V6RIZ3_9EURO</name>
<comment type="caution">
    <text evidence="1">The sequence shown here is derived from an EMBL/GenBank/DDBJ whole genome shotgun (WGS) entry which is preliminary data.</text>
</comment>
<keyword evidence="2" id="KW-1185">Reference proteome</keyword>
<reference evidence="2" key="1">
    <citation type="journal article" date="2017" name="Nat. Microbiol.">
        <title>Global analysis of biosynthetic gene clusters reveals vast potential of secondary metabolite production in Penicillium species.</title>
        <authorList>
            <person name="Nielsen J.C."/>
            <person name="Grijseels S."/>
            <person name="Prigent S."/>
            <person name="Ji B."/>
            <person name="Dainat J."/>
            <person name="Nielsen K.F."/>
            <person name="Frisvad J.C."/>
            <person name="Workman M."/>
            <person name="Nielsen J."/>
        </authorList>
    </citation>
    <scope>NUCLEOTIDE SEQUENCE [LARGE SCALE GENOMIC DNA]</scope>
    <source>
        <strain evidence="2">IBT 29525</strain>
    </source>
</reference>
<evidence type="ECO:0000313" key="1">
    <source>
        <dbReference type="EMBL" id="OQE01363.1"/>
    </source>
</evidence>